<evidence type="ECO:0000256" key="2">
    <source>
        <dbReference type="ARBA" id="ARBA00022737"/>
    </source>
</evidence>
<keyword evidence="2" id="KW-0677">Repeat</keyword>
<sequence>VLSCECKCLSSDNAYTCLVPEFVHNVAALLCRAPQMQAYRDLLLRQPHLQSTLSLRACVQDPFNAFRRGLLEPLEILHRERKLACEENLLIVIDGLNEAEFHKPDYGETIVSFLCKTVERFPPWLKLVVTVRTTLQDITRPLPFHRISLDRLEESDAIDSDLQGYILHRLHCSQEIQNNVALNGKLDNAAFTKLSTHLKSLSRGSYLYLKLTLDLIEKGYLVLKSSSFKVVPVNLAEVYLLQLNMRFPTQSSFERVLPLLNVAVASLHPLTDEQAYSAVNAGMVRGAAMDWDDFQQRSELLSPFLVKRRDGTRMFIHPSFREWLIWREDGEKTNKIECECVNSKLNRQQTLELGHHILKAHIFKGLSKKVGVSSSVLQGLWVSYSTEGLSAALSSLRNLYTPNIKVSRLLIMGGANVNYRTEVLNNAPILCVHAHLGYLETVTLLLEFGADVDGVSESGLTPLGYAAAAGHLPIITVLCSRKAKVDHLDKNGQCVLVHAGLRGHLDVVKYLVQCEWNTDGQQAGSFNKSHAVQQALIAAASMGYTEVKEERAQINNFDTLWGETALTAAAGRGKLDVCRLLLEQGAAVAQPNRRGIVPLFSAVRQGHWQVVDLLLNHGADVNMPDKQGRTPLMMAASEGHLGTAEFLLAQGASLSLMDKEGLTALSWACLKGHFPLVRALVERGAATAHADKSGRTPLDLAAFYGDSEVVQYLVDHGAMIEHVDYSGMRPLDRAVGCRNTSVVVALLKKGAKIGPATWAMATSKPDIMIVLLSKLIEEGDGFYKKGKVKEAAQRYQYALKKFPREGFTEDLKTFRELKVSLLLNLSRCRRKMNVSLKHSVS</sequence>
<dbReference type="Gene3D" id="1.25.40.20">
    <property type="entry name" value="Ankyrin repeat-containing domain"/>
    <property type="match status" value="3"/>
</dbReference>
<dbReference type="Pfam" id="PF13637">
    <property type="entry name" value="Ank_4"/>
    <property type="match status" value="1"/>
</dbReference>
<feature type="domain" description="TANC1/2-like AAA+ ATPase lid" evidence="7">
    <location>
        <begin position="150"/>
        <end position="244"/>
    </location>
</feature>
<feature type="repeat" description="ANK" evidence="6">
    <location>
        <begin position="627"/>
        <end position="659"/>
    </location>
</feature>
<dbReference type="GO" id="GO:0043197">
    <property type="term" value="C:dendritic spine"/>
    <property type="evidence" value="ECO:0007669"/>
    <property type="project" value="TreeGrafter"/>
</dbReference>
<dbReference type="PROSITE" id="PS50088">
    <property type="entry name" value="ANK_REPEAT"/>
    <property type="match status" value="6"/>
</dbReference>
<feature type="repeat" description="ANK" evidence="6">
    <location>
        <begin position="458"/>
        <end position="490"/>
    </location>
</feature>
<evidence type="ECO:0000259" key="8">
    <source>
        <dbReference type="Pfam" id="PF25521"/>
    </source>
</evidence>
<dbReference type="PROSITE" id="PS50297">
    <property type="entry name" value="ANK_REP_REGION"/>
    <property type="match status" value="6"/>
</dbReference>
<dbReference type="Pfam" id="PF25521">
    <property type="entry name" value="WHD_TANC1"/>
    <property type="match status" value="1"/>
</dbReference>
<comment type="similarity">
    <text evidence="5">Belongs to the TANC family.</text>
</comment>
<accession>A0A8C2JUH2</accession>
<evidence type="ECO:0000313" key="9">
    <source>
        <dbReference type="Ensembl" id="ENSCCRP00020098289.1"/>
    </source>
</evidence>
<evidence type="ECO:0000256" key="3">
    <source>
        <dbReference type="ARBA" id="ARBA00022803"/>
    </source>
</evidence>
<evidence type="ECO:0000256" key="4">
    <source>
        <dbReference type="ARBA" id="ARBA00023043"/>
    </source>
</evidence>
<feature type="domain" description="TANC1/2-like winged helix" evidence="8">
    <location>
        <begin position="246"/>
        <end position="387"/>
    </location>
</feature>
<dbReference type="InterPro" id="IPR058018">
    <property type="entry name" value="AAA_lid_TANC1/2"/>
</dbReference>
<dbReference type="Ensembl" id="ENSCCRT00020107473.1">
    <property type="protein sequence ID" value="ENSCCRP00020098289.1"/>
    <property type="gene ID" value="ENSCCRG00020044629.1"/>
</dbReference>
<dbReference type="InterPro" id="IPR036770">
    <property type="entry name" value="Ankyrin_rpt-contain_sf"/>
</dbReference>
<evidence type="ECO:0000259" key="7">
    <source>
        <dbReference type="Pfam" id="PF25520"/>
    </source>
</evidence>
<dbReference type="InterPro" id="IPR011990">
    <property type="entry name" value="TPR-like_helical_dom_sf"/>
</dbReference>
<name>A0A8C2JUH2_CYPCA</name>
<keyword evidence="1" id="KW-0597">Phosphoprotein</keyword>
<dbReference type="PANTHER" id="PTHR24166:SF21">
    <property type="entry name" value="PROTEIN TANC2"/>
    <property type="match status" value="1"/>
</dbReference>
<dbReference type="InterPro" id="IPR002110">
    <property type="entry name" value="Ankyrin_rpt"/>
</dbReference>
<keyword evidence="3" id="KW-0802">TPR repeat</keyword>
<dbReference type="FunFam" id="1.25.40.20:FF:000022">
    <property type="entry name" value="protein TANC2 isoform X1"/>
    <property type="match status" value="1"/>
</dbReference>
<dbReference type="GO" id="GO:0061001">
    <property type="term" value="P:regulation of dendritic spine morphogenesis"/>
    <property type="evidence" value="ECO:0007669"/>
    <property type="project" value="TreeGrafter"/>
</dbReference>
<evidence type="ECO:0000256" key="1">
    <source>
        <dbReference type="ARBA" id="ARBA00022553"/>
    </source>
</evidence>
<dbReference type="PRINTS" id="PR01415">
    <property type="entry name" value="ANKYRIN"/>
</dbReference>
<proteinExistence type="inferred from homology"/>
<dbReference type="InterPro" id="IPR050889">
    <property type="entry name" value="Dendritic_Spine_Reg/Scaffold"/>
</dbReference>
<reference evidence="9" key="1">
    <citation type="submission" date="2025-08" db="UniProtKB">
        <authorList>
            <consortium name="Ensembl"/>
        </authorList>
    </citation>
    <scope>IDENTIFICATION</scope>
</reference>
<dbReference type="Gene3D" id="1.25.40.10">
    <property type="entry name" value="Tetratricopeptide repeat domain"/>
    <property type="match status" value="1"/>
</dbReference>
<keyword evidence="4 6" id="KW-0040">ANK repeat</keyword>
<protein>
    <submittedName>
        <fullName evidence="9">Tetratricopeptide repeat, ankyrin repeat and coiled-coil containing 2a</fullName>
    </submittedName>
</protein>
<dbReference type="Pfam" id="PF25520">
    <property type="entry name" value="AAA_lid_TANC1"/>
    <property type="match status" value="1"/>
</dbReference>
<dbReference type="SUPFAM" id="SSF48403">
    <property type="entry name" value="Ankyrin repeat"/>
    <property type="match status" value="1"/>
</dbReference>
<evidence type="ECO:0000256" key="5">
    <source>
        <dbReference type="ARBA" id="ARBA00038259"/>
    </source>
</evidence>
<evidence type="ECO:0000313" key="10">
    <source>
        <dbReference type="Proteomes" id="UP000694701"/>
    </source>
</evidence>
<dbReference type="Pfam" id="PF12796">
    <property type="entry name" value="Ank_2"/>
    <property type="match status" value="3"/>
</dbReference>
<dbReference type="AlphaFoldDB" id="A0A8C2JUH2"/>
<feature type="repeat" description="ANK" evidence="6">
    <location>
        <begin position="594"/>
        <end position="626"/>
    </location>
</feature>
<feature type="repeat" description="ANK" evidence="6">
    <location>
        <begin position="660"/>
        <end position="692"/>
    </location>
</feature>
<feature type="repeat" description="ANK" evidence="6">
    <location>
        <begin position="561"/>
        <end position="593"/>
    </location>
</feature>
<dbReference type="SMART" id="SM00248">
    <property type="entry name" value="ANK"/>
    <property type="match status" value="10"/>
</dbReference>
<dbReference type="InterPro" id="IPR058056">
    <property type="entry name" value="WH_TANC1/2"/>
</dbReference>
<dbReference type="Proteomes" id="UP000694701">
    <property type="component" value="Unplaced"/>
</dbReference>
<evidence type="ECO:0000256" key="6">
    <source>
        <dbReference type="PROSITE-ProRule" id="PRU00023"/>
    </source>
</evidence>
<organism evidence="9 10">
    <name type="scientific">Cyprinus carpio</name>
    <name type="common">Common carp</name>
    <dbReference type="NCBI Taxonomy" id="7962"/>
    <lineage>
        <taxon>Eukaryota</taxon>
        <taxon>Metazoa</taxon>
        <taxon>Chordata</taxon>
        <taxon>Craniata</taxon>
        <taxon>Vertebrata</taxon>
        <taxon>Euteleostomi</taxon>
        <taxon>Actinopterygii</taxon>
        <taxon>Neopterygii</taxon>
        <taxon>Teleostei</taxon>
        <taxon>Ostariophysi</taxon>
        <taxon>Cypriniformes</taxon>
        <taxon>Cyprinidae</taxon>
        <taxon>Cyprininae</taxon>
        <taxon>Cyprinus</taxon>
    </lineage>
</organism>
<feature type="repeat" description="ANK" evidence="6">
    <location>
        <begin position="693"/>
        <end position="725"/>
    </location>
</feature>
<dbReference type="PANTHER" id="PTHR24166">
    <property type="entry name" value="ROLLING PEBBLES, ISOFORM B"/>
    <property type="match status" value="1"/>
</dbReference>